<dbReference type="EMBL" id="JADCNM010000005">
    <property type="protein sequence ID" value="KAG0483697.1"/>
    <property type="molecule type" value="Genomic_DNA"/>
</dbReference>
<sequence>MQAVTSTGCIGARAACATEGRGMSPILETQYPNNIITSKKSSSMSSQKDFLSLS</sequence>
<accession>A0A835V349</accession>
<reference evidence="1 2" key="1">
    <citation type="journal article" date="2020" name="Nat. Food">
        <title>A phased Vanilla planifolia genome enables genetic improvement of flavour and production.</title>
        <authorList>
            <person name="Hasing T."/>
            <person name="Tang H."/>
            <person name="Brym M."/>
            <person name="Khazi F."/>
            <person name="Huang T."/>
            <person name="Chambers A.H."/>
        </authorList>
    </citation>
    <scope>NUCLEOTIDE SEQUENCE [LARGE SCALE GENOMIC DNA]</scope>
    <source>
        <tissue evidence="1">Leaf</tissue>
    </source>
</reference>
<evidence type="ECO:0000313" key="1">
    <source>
        <dbReference type="EMBL" id="KAG0483697.1"/>
    </source>
</evidence>
<comment type="caution">
    <text evidence="1">The sequence shown here is derived from an EMBL/GenBank/DDBJ whole genome shotgun (WGS) entry which is preliminary data.</text>
</comment>
<protein>
    <submittedName>
        <fullName evidence="1">Uncharacterized protein</fullName>
    </submittedName>
</protein>
<evidence type="ECO:0000313" key="2">
    <source>
        <dbReference type="Proteomes" id="UP000639772"/>
    </source>
</evidence>
<organism evidence="1 2">
    <name type="scientific">Vanilla planifolia</name>
    <name type="common">Vanilla</name>
    <dbReference type="NCBI Taxonomy" id="51239"/>
    <lineage>
        <taxon>Eukaryota</taxon>
        <taxon>Viridiplantae</taxon>
        <taxon>Streptophyta</taxon>
        <taxon>Embryophyta</taxon>
        <taxon>Tracheophyta</taxon>
        <taxon>Spermatophyta</taxon>
        <taxon>Magnoliopsida</taxon>
        <taxon>Liliopsida</taxon>
        <taxon>Asparagales</taxon>
        <taxon>Orchidaceae</taxon>
        <taxon>Vanilloideae</taxon>
        <taxon>Vanilleae</taxon>
        <taxon>Vanilla</taxon>
    </lineage>
</organism>
<dbReference type="Proteomes" id="UP000639772">
    <property type="component" value="Unassembled WGS sequence"/>
</dbReference>
<gene>
    <name evidence="1" type="ORF">HPP92_011781</name>
</gene>
<dbReference type="AlphaFoldDB" id="A0A835V349"/>
<name>A0A835V349_VANPL</name>
<proteinExistence type="predicted"/>